<comment type="caution">
    <text evidence="7">The sequence shown here is derived from an EMBL/GenBank/DDBJ whole genome shotgun (WGS) entry which is preliminary data.</text>
</comment>
<dbReference type="Pfam" id="PF00278">
    <property type="entry name" value="Orn_DAP_Arg_deC"/>
    <property type="match status" value="1"/>
</dbReference>
<feature type="domain" description="Orn/DAP/Arg decarboxylase 2 C-terminal" evidence="5">
    <location>
        <begin position="261"/>
        <end position="352"/>
    </location>
</feature>
<organism evidence="7 8">
    <name type="scientific">Maritimibacter dapengensis</name>
    <dbReference type="NCBI Taxonomy" id="2836868"/>
    <lineage>
        <taxon>Bacteria</taxon>
        <taxon>Pseudomonadati</taxon>
        <taxon>Pseudomonadota</taxon>
        <taxon>Alphaproteobacteria</taxon>
        <taxon>Rhodobacterales</taxon>
        <taxon>Roseobacteraceae</taxon>
        <taxon>Maritimibacter</taxon>
    </lineage>
</organism>
<dbReference type="InterPro" id="IPR022644">
    <property type="entry name" value="De-COase2_N"/>
</dbReference>
<sequence>MSRFSPIWATEIDHLQATRPTDPVLYFAPEALDATHARFREGFSGEVTYAVKANDNPGVIATLARGGMRAFDVASPAEIDAVRALVPEAVLHYNNPVRGRWEIDAAVKAGVASYSVDGFGELEKLAEAVPKGAEMSVRLALPVDGAAYHFGTKFGETPEGAAALLRAVVAAGYVPSMTFHPGTQCKSPDAWVRYIETCGAVAEGAGVTLARLNVGGGFPSDRGKGAALEPILEAIEATVRRVFPTDPPKLVCEPGRAMVADAFTAAFKVKAERECGGLFLNDGIYGLLAELPIMGPHQRLRVVTPEGDMRRGHPRPRVLFGPTCDSLDVLPETVDLPGDVAEGDYVIFDGIGAYSTATNTRFNGYGAYDIVTVRRSGHRQWPR</sequence>
<dbReference type="PANTHER" id="PTHR11482">
    <property type="entry name" value="ARGININE/DIAMINOPIMELATE/ORNITHINE DECARBOXYLASE"/>
    <property type="match status" value="1"/>
</dbReference>
<feature type="domain" description="Orn/DAP/Arg decarboxylase 2 N-terminal" evidence="6">
    <location>
        <begin position="34"/>
        <end position="260"/>
    </location>
</feature>
<evidence type="ECO:0000256" key="3">
    <source>
        <dbReference type="ARBA" id="ARBA00022898"/>
    </source>
</evidence>
<gene>
    <name evidence="7" type="ORF">KJP28_07275</name>
</gene>
<evidence type="ECO:0000313" key="8">
    <source>
        <dbReference type="Proteomes" id="UP000756530"/>
    </source>
</evidence>
<comment type="cofactor">
    <cofactor evidence="1">
        <name>pyridoxal 5'-phosphate</name>
        <dbReference type="ChEBI" id="CHEBI:597326"/>
    </cofactor>
</comment>
<dbReference type="InterPro" id="IPR002433">
    <property type="entry name" value="Orn_de-COase"/>
</dbReference>
<dbReference type="Pfam" id="PF02784">
    <property type="entry name" value="Orn_Arg_deC_N"/>
    <property type="match status" value="1"/>
</dbReference>
<dbReference type="CDD" id="cd00622">
    <property type="entry name" value="PLPDE_III_ODC"/>
    <property type="match status" value="1"/>
</dbReference>
<keyword evidence="3" id="KW-0663">Pyridoxal phosphate</keyword>
<protein>
    <submittedName>
        <fullName evidence="7">Type III PLP-dependent enzyme</fullName>
    </submittedName>
</protein>
<accession>A0ABS6T0G6</accession>
<proteinExistence type="inferred from homology"/>
<evidence type="ECO:0000259" key="6">
    <source>
        <dbReference type="Pfam" id="PF02784"/>
    </source>
</evidence>
<evidence type="ECO:0000256" key="4">
    <source>
        <dbReference type="ARBA" id="ARBA00023239"/>
    </source>
</evidence>
<evidence type="ECO:0000256" key="1">
    <source>
        <dbReference type="ARBA" id="ARBA00001933"/>
    </source>
</evidence>
<reference evidence="7 8" key="1">
    <citation type="submission" date="2021-05" db="EMBL/GenBank/DDBJ databases">
        <title>Culturable bacteria isolated from Daya Bay.</title>
        <authorList>
            <person name="Zheng W."/>
            <person name="Yu S."/>
            <person name="Huang Y."/>
        </authorList>
    </citation>
    <scope>NUCLEOTIDE SEQUENCE [LARGE SCALE GENOMIC DNA]</scope>
    <source>
        <strain evidence="7 8">DP4N28-5</strain>
    </source>
</reference>
<keyword evidence="4" id="KW-0456">Lyase</keyword>
<dbReference type="InterPro" id="IPR022643">
    <property type="entry name" value="De-COase2_C"/>
</dbReference>
<dbReference type="EMBL" id="JAHUZE010000002">
    <property type="protein sequence ID" value="MBV7378724.1"/>
    <property type="molecule type" value="Genomic_DNA"/>
</dbReference>
<keyword evidence="8" id="KW-1185">Reference proteome</keyword>
<dbReference type="PROSITE" id="PS00878">
    <property type="entry name" value="ODR_DC_2_1"/>
    <property type="match status" value="1"/>
</dbReference>
<evidence type="ECO:0000313" key="7">
    <source>
        <dbReference type="EMBL" id="MBV7378724.1"/>
    </source>
</evidence>
<comment type="similarity">
    <text evidence="2">Belongs to the Orn/Lys/Arg decarboxylase class-II family.</text>
</comment>
<name>A0ABS6T0G6_9RHOB</name>
<dbReference type="RefSeq" id="WP_218391907.1">
    <property type="nucleotide sequence ID" value="NZ_JAHUZE010000002.1"/>
</dbReference>
<dbReference type="Proteomes" id="UP000756530">
    <property type="component" value="Unassembled WGS sequence"/>
</dbReference>
<evidence type="ECO:0000256" key="2">
    <source>
        <dbReference type="ARBA" id="ARBA00008872"/>
    </source>
</evidence>
<dbReference type="InterPro" id="IPR022653">
    <property type="entry name" value="De-COase2_pyr-phos_BS"/>
</dbReference>
<dbReference type="PANTHER" id="PTHR11482:SF6">
    <property type="entry name" value="ORNITHINE DECARBOXYLASE 1-RELATED"/>
    <property type="match status" value="1"/>
</dbReference>
<evidence type="ECO:0000259" key="5">
    <source>
        <dbReference type="Pfam" id="PF00278"/>
    </source>
</evidence>